<dbReference type="InterPro" id="IPR023753">
    <property type="entry name" value="FAD/NAD-binding_dom"/>
</dbReference>
<dbReference type="Gene3D" id="3.30.390.30">
    <property type="match status" value="1"/>
</dbReference>
<dbReference type="Pfam" id="PF07992">
    <property type="entry name" value="Pyr_redox_2"/>
    <property type="match status" value="1"/>
</dbReference>
<feature type="domain" description="Reductase C-terminal" evidence="6">
    <location>
        <begin position="341"/>
        <end position="414"/>
    </location>
</feature>
<comment type="cofactor">
    <cofactor evidence="1">
        <name>FAD</name>
        <dbReference type="ChEBI" id="CHEBI:57692"/>
    </cofactor>
</comment>
<proteinExistence type="predicted"/>
<sequence>MSSESRTDVLLIGGGIAAASAARALREGGFDGSVVLATRELDAPYHRPPGSKEHLRGEQDQAEALILPEGWWEENAVDLRLRTGVLSLDAGAKVAKLQTKEELAFGRALVATGAMVRRLSVDGSGLEGIHYLRSLRNSDTIRGDLADAAEAEPDGRPRVVLVGGSYIGCEVAASLTATGTPATILMQESEPLERTFGSEIGRWVRSRLEAGGVEVRGGVDVVGFRNAEGGDGEGRVASVVLADGTAVAADIVVAGVGAQPDAMLAKRAGLELGESGGIRCDDRLRTSAAGIWAAGDICEYDSVLHGERVRIEHEEAAAAQGAYVARQWLGEDAPFAEVPYFFSDLADWVSFESLGPARRWDRTVIQGSLDEDRFAVWFLEGDRARGYASFNGGGDLDAARAVLQAGESVDAAALGG</sequence>
<dbReference type="SUPFAM" id="SSF55424">
    <property type="entry name" value="FAD/NAD-linked reductases, dimerisation (C-terminal) domain"/>
    <property type="match status" value="1"/>
</dbReference>
<keyword evidence="8" id="KW-1185">Reference proteome</keyword>
<dbReference type="EMBL" id="AGUD01000313">
    <property type="protein sequence ID" value="EHN08900.1"/>
    <property type="molecule type" value="Genomic_DNA"/>
</dbReference>
<keyword evidence="4" id="KW-0560">Oxidoreductase</keyword>
<evidence type="ECO:0000256" key="4">
    <source>
        <dbReference type="ARBA" id="ARBA00023002"/>
    </source>
</evidence>
<evidence type="ECO:0000256" key="2">
    <source>
        <dbReference type="ARBA" id="ARBA00022630"/>
    </source>
</evidence>
<evidence type="ECO:0000313" key="8">
    <source>
        <dbReference type="Proteomes" id="UP000005143"/>
    </source>
</evidence>
<evidence type="ECO:0000256" key="1">
    <source>
        <dbReference type="ARBA" id="ARBA00001974"/>
    </source>
</evidence>
<keyword evidence="2" id="KW-0285">Flavoprotein</keyword>
<protein>
    <submittedName>
        <fullName evidence="7">Ferredoxin reductase</fullName>
    </submittedName>
</protein>
<accession>H0EBN8</accession>
<dbReference type="Pfam" id="PF14759">
    <property type="entry name" value="Reductase_C"/>
    <property type="match status" value="1"/>
</dbReference>
<dbReference type="InterPro" id="IPR050446">
    <property type="entry name" value="FAD-oxidoreductase/Apoptosis"/>
</dbReference>
<organism evidence="7 8">
    <name type="scientific">Patulibacter medicamentivorans</name>
    <dbReference type="NCBI Taxonomy" id="1097667"/>
    <lineage>
        <taxon>Bacteria</taxon>
        <taxon>Bacillati</taxon>
        <taxon>Actinomycetota</taxon>
        <taxon>Thermoleophilia</taxon>
        <taxon>Solirubrobacterales</taxon>
        <taxon>Patulibacteraceae</taxon>
        <taxon>Patulibacter</taxon>
    </lineage>
</organism>
<dbReference type="PRINTS" id="PR00368">
    <property type="entry name" value="FADPNR"/>
</dbReference>
<keyword evidence="3" id="KW-0274">FAD</keyword>
<name>H0EBN8_9ACTN</name>
<dbReference type="Gene3D" id="3.50.50.60">
    <property type="entry name" value="FAD/NAD(P)-binding domain"/>
    <property type="match status" value="2"/>
</dbReference>
<dbReference type="InterPro" id="IPR016156">
    <property type="entry name" value="FAD/NAD-linked_Rdtase_dimer_sf"/>
</dbReference>
<gene>
    <name evidence="7" type="ORF">PAI11_42710</name>
</gene>
<dbReference type="RefSeq" id="WP_007579144.1">
    <property type="nucleotide sequence ID" value="NZ_AGUD01000313.1"/>
</dbReference>
<evidence type="ECO:0000259" key="6">
    <source>
        <dbReference type="Pfam" id="PF14759"/>
    </source>
</evidence>
<dbReference type="PANTHER" id="PTHR43557">
    <property type="entry name" value="APOPTOSIS-INDUCING FACTOR 1"/>
    <property type="match status" value="1"/>
</dbReference>
<dbReference type="OrthoDB" id="1145at2"/>
<dbReference type="InterPro" id="IPR036188">
    <property type="entry name" value="FAD/NAD-bd_sf"/>
</dbReference>
<reference evidence="7 8" key="1">
    <citation type="journal article" date="2013" name="Biodegradation">
        <title>Quantitative proteomic analysis of ibuprofen-degrading Patulibacter sp. strain I11.</title>
        <authorList>
            <person name="Almeida B."/>
            <person name="Kjeldal H."/>
            <person name="Lolas I."/>
            <person name="Knudsen A.D."/>
            <person name="Carvalho G."/>
            <person name="Nielsen K.L."/>
            <person name="Barreto Crespo M.T."/>
            <person name="Stensballe A."/>
            <person name="Nielsen J.L."/>
        </authorList>
    </citation>
    <scope>NUCLEOTIDE SEQUENCE [LARGE SCALE GENOMIC DNA]</scope>
    <source>
        <strain evidence="7 8">I11</strain>
    </source>
</reference>
<dbReference type="PANTHER" id="PTHR43557:SF2">
    <property type="entry name" value="RIESKE DOMAIN-CONTAINING PROTEIN-RELATED"/>
    <property type="match status" value="1"/>
</dbReference>
<dbReference type="InterPro" id="IPR028202">
    <property type="entry name" value="Reductase_C"/>
</dbReference>
<evidence type="ECO:0000313" key="7">
    <source>
        <dbReference type="EMBL" id="EHN08900.1"/>
    </source>
</evidence>
<dbReference type="SUPFAM" id="SSF51905">
    <property type="entry name" value="FAD/NAD(P)-binding domain"/>
    <property type="match status" value="1"/>
</dbReference>
<dbReference type="Proteomes" id="UP000005143">
    <property type="component" value="Unassembled WGS sequence"/>
</dbReference>
<dbReference type="GO" id="GO:0005737">
    <property type="term" value="C:cytoplasm"/>
    <property type="evidence" value="ECO:0007669"/>
    <property type="project" value="TreeGrafter"/>
</dbReference>
<evidence type="ECO:0000256" key="3">
    <source>
        <dbReference type="ARBA" id="ARBA00022827"/>
    </source>
</evidence>
<dbReference type="AlphaFoldDB" id="H0EBN8"/>
<dbReference type="GO" id="GO:0016651">
    <property type="term" value="F:oxidoreductase activity, acting on NAD(P)H"/>
    <property type="evidence" value="ECO:0007669"/>
    <property type="project" value="TreeGrafter"/>
</dbReference>
<dbReference type="PRINTS" id="PR00411">
    <property type="entry name" value="PNDRDTASEI"/>
</dbReference>
<comment type="caution">
    <text evidence="7">The sequence shown here is derived from an EMBL/GenBank/DDBJ whole genome shotgun (WGS) entry which is preliminary data.</text>
</comment>
<feature type="domain" description="FAD/NAD(P)-binding" evidence="5">
    <location>
        <begin position="8"/>
        <end position="321"/>
    </location>
</feature>
<evidence type="ECO:0000259" key="5">
    <source>
        <dbReference type="Pfam" id="PF07992"/>
    </source>
</evidence>